<dbReference type="Proteomes" id="UP001501455">
    <property type="component" value="Unassembled WGS sequence"/>
</dbReference>
<evidence type="ECO:0000313" key="1">
    <source>
        <dbReference type="EMBL" id="GAA3498073.1"/>
    </source>
</evidence>
<keyword evidence="2" id="KW-1185">Reference proteome</keyword>
<name>A0ABP6TU98_9ACTN</name>
<evidence type="ECO:0000313" key="2">
    <source>
        <dbReference type="Proteomes" id="UP001501455"/>
    </source>
</evidence>
<dbReference type="EMBL" id="BAAAXF010000036">
    <property type="protein sequence ID" value="GAA3498073.1"/>
    <property type="molecule type" value="Genomic_DNA"/>
</dbReference>
<protein>
    <submittedName>
        <fullName evidence="1">Uncharacterized protein</fullName>
    </submittedName>
</protein>
<gene>
    <name evidence="1" type="ORF">GCM10019016_051760</name>
</gene>
<accession>A0ABP6TU98</accession>
<reference evidence="2" key="1">
    <citation type="journal article" date="2019" name="Int. J. Syst. Evol. Microbiol.">
        <title>The Global Catalogue of Microorganisms (GCM) 10K type strain sequencing project: providing services to taxonomists for standard genome sequencing and annotation.</title>
        <authorList>
            <consortium name="The Broad Institute Genomics Platform"/>
            <consortium name="The Broad Institute Genome Sequencing Center for Infectious Disease"/>
            <person name="Wu L."/>
            <person name="Ma J."/>
        </authorList>
    </citation>
    <scope>NUCLEOTIDE SEQUENCE [LARGE SCALE GENOMIC DNA]</scope>
    <source>
        <strain evidence="2">JCM 4816</strain>
    </source>
</reference>
<comment type="caution">
    <text evidence="1">The sequence shown here is derived from an EMBL/GenBank/DDBJ whole genome shotgun (WGS) entry which is preliminary data.</text>
</comment>
<proteinExistence type="predicted"/>
<organism evidence="1 2">
    <name type="scientific">Streptomyces prasinosporus</name>
    <dbReference type="NCBI Taxonomy" id="68256"/>
    <lineage>
        <taxon>Bacteria</taxon>
        <taxon>Bacillati</taxon>
        <taxon>Actinomycetota</taxon>
        <taxon>Actinomycetes</taxon>
        <taxon>Kitasatosporales</taxon>
        <taxon>Streptomycetaceae</taxon>
        <taxon>Streptomyces</taxon>
        <taxon>Streptomyces albogriseolus group</taxon>
    </lineage>
</organism>
<sequence length="223" mass="22213">MSRKAGVAVVGEFDLDLRPLGGAAVAGEAFGVHGVDADLGEEPAGGVEEVAYVAVGAEPDHGPQLVFADTGADEAGEALREVVGERGAELVAHSGGDGELQVPAGVGAAGAAAQGEGGRRQAFVGGVVVGGVEVGDSLVHDGGDAGDARQVGQSALVGLVFPLDFPLGVRHEPNVVAGSAERQVPPRTGGVRSACPYADIGRCTLIDWSRPTASHTANMDDPP</sequence>